<dbReference type="GO" id="GO:0005634">
    <property type="term" value="C:nucleus"/>
    <property type="evidence" value="ECO:0007669"/>
    <property type="project" value="UniProtKB-SubCell"/>
</dbReference>
<dbReference type="SUPFAM" id="SSF88723">
    <property type="entry name" value="PIN domain-like"/>
    <property type="match status" value="1"/>
</dbReference>
<evidence type="ECO:0000313" key="18">
    <source>
        <dbReference type="WBParaSite" id="DME_0000471701-mRNA-1"/>
    </source>
</evidence>
<evidence type="ECO:0000256" key="12">
    <source>
        <dbReference type="SAM" id="Phobius"/>
    </source>
</evidence>
<dbReference type="GO" id="GO:0016788">
    <property type="term" value="F:hydrolase activity, acting on ester bonds"/>
    <property type="evidence" value="ECO:0007669"/>
    <property type="project" value="InterPro"/>
</dbReference>
<dbReference type="InterPro" id="IPR036279">
    <property type="entry name" value="5-3_exonuclease_C_sf"/>
</dbReference>
<feature type="transmembrane region" description="Helical" evidence="12">
    <location>
        <begin position="26"/>
        <end position="45"/>
    </location>
</feature>
<dbReference type="Proteomes" id="UP000038040">
    <property type="component" value="Unplaced"/>
</dbReference>
<reference evidence="15 17" key="2">
    <citation type="submission" date="2018-11" db="EMBL/GenBank/DDBJ databases">
        <authorList>
            <consortium name="Pathogen Informatics"/>
        </authorList>
    </citation>
    <scope>NUCLEOTIDE SEQUENCE [LARGE SCALE GENOMIC DNA]</scope>
</reference>
<reference evidence="18" key="1">
    <citation type="submission" date="2017-02" db="UniProtKB">
        <authorList>
            <consortium name="WormBaseParasite"/>
        </authorList>
    </citation>
    <scope>IDENTIFICATION</scope>
</reference>
<evidence type="ECO:0000256" key="3">
    <source>
        <dbReference type="ARBA" id="ARBA00022722"/>
    </source>
</evidence>
<dbReference type="Pfam" id="PF00752">
    <property type="entry name" value="XPG_N"/>
    <property type="match status" value="1"/>
</dbReference>
<feature type="domain" description="XPG N-terminal" evidence="14">
    <location>
        <begin position="1"/>
        <end position="118"/>
    </location>
</feature>
<dbReference type="Gene3D" id="1.10.150.20">
    <property type="entry name" value="5' to 3' exonuclease, C-terminal subdomain"/>
    <property type="match status" value="1"/>
</dbReference>
<dbReference type="WBParaSite" id="DME_0000471701-mRNA-1">
    <property type="protein sequence ID" value="DME_0000471701-mRNA-1"/>
    <property type="gene ID" value="DME_0000471701"/>
</dbReference>
<dbReference type="SMART" id="SM00484">
    <property type="entry name" value="XPGI"/>
    <property type="match status" value="1"/>
</dbReference>
<evidence type="ECO:0000256" key="7">
    <source>
        <dbReference type="ARBA" id="ARBA00022801"/>
    </source>
</evidence>
<dbReference type="CDD" id="cd09868">
    <property type="entry name" value="PIN_XPG_RAD2"/>
    <property type="match status" value="2"/>
</dbReference>
<evidence type="ECO:0000259" key="14">
    <source>
        <dbReference type="SMART" id="SM00485"/>
    </source>
</evidence>
<dbReference type="InterPro" id="IPR006084">
    <property type="entry name" value="XPG/Rad2"/>
</dbReference>
<dbReference type="InterPro" id="IPR008918">
    <property type="entry name" value="HhH2"/>
</dbReference>
<dbReference type="PROSITE" id="PS50330">
    <property type="entry name" value="UIM"/>
    <property type="match status" value="1"/>
</dbReference>
<evidence type="ECO:0000256" key="4">
    <source>
        <dbReference type="ARBA" id="ARBA00022723"/>
    </source>
</evidence>
<keyword evidence="4" id="KW-0479">Metal-binding</keyword>
<dbReference type="GO" id="GO:0006281">
    <property type="term" value="P:DNA repair"/>
    <property type="evidence" value="ECO:0007669"/>
    <property type="project" value="UniProtKB-KW"/>
</dbReference>
<sequence length="925" mass="106821">MGIKGLWRLLEPTAEPVTLESLEGKCLAVGWYIFFAVFSLLFVVLPQPLHLSIWAYQAEYGYSGRDVDSRSPHLSLLVNRLAKLLFYKIRPVFVFDGPNVPQFKQKILNERQIKRHIDDLTLSKARKRFLKQIVHREVLSTAKQEASNAEKAEQQNDRNLQETNECNHSANYNNVDDVFNLPMCSKIPLENEAEKFEKCLNRDERVDYLLAFRNRARGGLTIDEIPDDSKTFSNFQIQRLLQRNQINEQLDELKREALGISLADSNTGNVKLMVMEGLQREHLITTDDDVQVLNKYFGSWLIVDDCKYERKMKENDMLYSLSWPNFLEKNKISDTAKKASFSGANRNKMRCKKLANSDDDEDEDLKEAIALSLEENKWFNSKKMLKSNAYSEFFSKEDAINRMSQTFFENQKILRMVAAFRWNLVSFISNFIAKLLTFVQDWIPQYVKMFSKPITTANNLIMKSNVENLNFQRGPKKSEKTAQKHMMHVCKNMVYLAESEWFQELLRICGIPFIVAPGEAEAQCCELERLGLVQGIISDDSDVWLFGAVTVYKNMFNQKRRLQLFTSKNISKQLGLSKWEMIAIGMLSGGDYTKGLTNIGIVTALELIAEFSQFGNKAADEKYVNFLSFTYYIKAFNLLKRISDWIINENVDKDMMEHADGGKFFNSNRKEKKGFENAFRKKLRRLVEANNEKADLQKFPSFEIFSAYVHPSVDSSLEKFVWRVVNIRDLEIYVWSKLGWDSNKFKNRTQNCFEKWNEYLNPLVGGAGRSYQMHISAFTHKLYKSEADQCMNLTSRARNALKRLADIKNIQLCPSSVLLSDQSNSGKNQENDWEDEQIGDEKLNALTETKNLITNTAESSSICQITNGCSAIKPQILKEKKQKQPLKRGKSREMKRKLNLKKQKPPKIAQTVELKLSEDSSSDPD</sequence>
<keyword evidence="6" id="KW-0227">DNA damage</keyword>
<dbReference type="InterPro" id="IPR006086">
    <property type="entry name" value="XPG-I_dom"/>
</dbReference>
<comment type="cofactor">
    <cofactor evidence="1">
        <name>Mg(2+)</name>
        <dbReference type="ChEBI" id="CHEBI:18420"/>
    </cofactor>
</comment>
<dbReference type="InterPro" id="IPR006085">
    <property type="entry name" value="XPG_DNA_repair_N"/>
</dbReference>
<dbReference type="Gene3D" id="6.10.140.100">
    <property type="match status" value="1"/>
</dbReference>
<evidence type="ECO:0000256" key="11">
    <source>
        <dbReference type="SAM" id="MobiDB-lite"/>
    </source>
</evidence>
<dbReference type="InterPro" id="IPR019974">
    <property type="entry name" value="XPG_CS"/>
</dbReference>
<evidence type="ECO:0000256" key="6">
    <source>
        <dbReference type="ARBA" id="ARBA00022763"/>
    </source>
</evidence>
<evidence type="ECO:0000256" key="8">
    <source>
        <dbReference type="ARBA" id="ARBA00022842"/>
    </source>
</evidence>
<proteinExistence type="predicted"/>
<dbReference type="GO" id="GO:0003697">
    <property type="term" value="F:single-stranded DNA binding"/>
    <property type="evidence" value="ECO:0007669"/>
    <property type="project" value="TreeGrafter"/>
</dbReference>
<keyword evidence="8" id="KW-0460">Magnesium</keyword>
<name>A0A0N4UBW0_DRAME</name>
<feature type="region of interest" description="Disordered" evidence="11">
    <location>
        <begin position="878"/>
        <end position="925"/>
    </location>
</feature>
<keyword evidence="17" id="KW-1185">Reference proteome</keyword>
<keyword evidence="9" id="KW-0234">DNA repair</keyword>
<dbReference type="PANTHER" id="PTHR16171">
    <property type="entry name" value="DNA REPAIR PROTEIN COMPLEMENTING XP-G CELLS-RELATED"/>
    <property type="match status" value="1"/>
</dbReference>
<keyword evidence="10" id="KW-0539">Nucleus</keyword>
<dbReference type="SMART" id="SM00485">
    <property type="entry name" value="XPGN"/>
    <property type="match status" value="1"/>
</dbReference>
<evidence type="ECO:0000256" key="10">
    <source>
        <dbReference type="ARBA" id="ARBA00023242"/>
    </source>
</evidence>
<evidence type="ECO:0000256" key="1">
    <source>
        <dbReference type="ARBA" id="ARBA00001946"/>
    </source>
</evidence>
<keyword evidence="12" id="KW-0472">Membrane</keyword>
<keyword evidence="3" id="KW-0540">Nuclease</keyword>
<feature type="compositionally biased region" description="Basic residues" evidence="11">
    <location>
        <begin position="880"/>
        <end position="905"/>
    </location>
</feature>
<dbReference type="SUPFAM" id="SSF47807">
    <property type="entry name" value="5' to 3' exonuclease, C-terminal subdomain"/>
    <property type="match status" value="1"/>
</dbReference>
<feature type="domain" description="XPG-I" evidence="13">
    <location>
        <begin position="507"/>
        <end position="576"/>
    </location>
</feature>
<dbReference type="InterPro" id="IPR029060">
    <property type="entry name" value="PIN-like_dom_sf"/>
</dbReference>
<dbReference type="Pfam" id="PF00867">
    <property type="entry name" value="XPG_I"/>
    <property type="match status" value="1"/>
</dbReference>
<evidence type="ECO:0000256" key="2">
    <source>
        <dbReference type="ARBA" id="ARBA00004123"/>
    </source>
</evidence>
<dbReference type="Gene3D" id="3.40.50.1010">
    <property type="entry name" value="5'-nuclease"/>
    <property type="match status" value="2"/>
</dbReference>
<accession>A0A0N4UBW0</accession>
<keyword evidence="12" id="KW-0812">Transmembrane</keyword>
<keyword evidence="7" id="KW-0378">Hydrolase</keyword>
<dbReference type="AlphaFoldDB" id="A0A0N4UBW0"/>
<dbReference type="GO" id="GO:0046872">
    <property type="term" value="F:metal ion binding"/>
    <property type="evidence" value="ECO:0007669"/>
    <property type="project" value="UniProtKB-KW"/>
</dbReference>
<evidence type="ECO:0000313" key="16">
    <source>
        <dbReference type="Proteomes" id="UP000038040"/>
    </source>
</evidence>
<protein>
    <submittedName>
        <fullName evidence="18">XPGN domain-containing protein</fullName>
    </submittedName>
</protein>
<dbReference type="STRING" id="318479.A0A0N4UBW0"/>
<organism evidence="16 18">
    <name type="scientific">Dracunculus medinensis</name>
    <name type="common">Guinea worm</name>
    <dbReference type="NCBI Taxonomy" id="318479"/>
    <lineage>
        <taxon>Eukaryota</taxon>
        <taxon>Metazoa</taxon>
        <taxon>Ecdysozoa</taxon>
        <taxon>Nematoda</taxon>
        <taxon>Chromadorea</taxon>
        <taxon>Rhabditida</taxon>
        <taxon>Spirurina</taxon>
        <taxon>Dracunculoidea</taxon>
        <taxon>Dracunculidae</taxon>
        <taxon>Dracunculus</taxon>
    </lineage>
</organism>
<evidence type="ECO:0000313" key="17">
    <source>
        <dbReference type="Proteomes" id="UP000274756"/>
    </source>
</evidence>
<evidence type="ECO:0000313" key="15">
    <source>
        <dbReference type="EMBL" id="VDN58627.1"/>
    </source>
</evidence>
<gene>
    <name evidence="15" type="ORF">DME_LOCUS8600</name>
</gene>
<evidence type="ECO:0000259" key="13">
    <source>
        <dbReference type="SMART" id="SM00484"/>
    </source>
</evidence>
<dbReference type="EMBL" id="UYYG01001170">
    <property type="protein sequence ID" value="VDN58627.1"/>
    <property type="molecule type" value="Genomic_DNA"/>
</dbReference>
<keyword evidence="12" id="KW-1133">Transmembrane helix</keyword>
<dbReference type="PROSITE" id="PS00842">
    <property type="entry name" value="XPG_2"/>
    <property type="match status" value="1"/>
</dbReference>
<evidence type="ECO:0000256" key="9">
    <source>
        <dbReference type="ARBA" id="ARBA00023204"/>
    </source>
</evidence>
<dbReference type="InterPro" id="IPR003903">
    <property type="entry name" value="UIM_dom"/>
</dbReference>
<comment type="subcellular location">
    <subcellularLocation>
        <location evidence="2">Nucleus</location>
    </subcellularLocation>
</comment>
<dbReference type="Proteomes" id="UP000274756">
    <property type="component" value="Unassembled WGS sequence"/>
</dbReference>
<dbReference type="SMART" id="SM00279">
    <property type="entry name" value="HhH2"/>
    <property type="match status" value="1"/>
</dbReference>
<dbReference type="PANTHER" id="PTHR16171:SF7">
    <property type="entry name" value="DNA REPAIR PROTEIN RAD2"/>
    <property type="match status" value="1"/>
</dbReference>
<dbReference type="GO" id="GO:0004520">
    <property type="term" value="F:DNA endonuclease activity"/>
    <property type="evidence" value="ECO:0007669"/>
    <property type="project" value="TreeGrafter"/>
</dbReference>
<evidence type="ECO:0000256" key="5">
    <source>
        <dbReference type="ARBA" id="ARBA00022759"/>
    </source>
</evidence>
<keyword evidence="5" id="KW-0255">Endonuclease</keyword>
<dbReference type="PRINTS" id="PR00853">
    <property type="entry name" value="XPGRADSUPER"/>
</dbReference>
<dbReference type="OrthoDB" id="31113at2759"/>